<reference evidence="2 3" key="1">
    <citation type="submission" date="2024-09" db="EMBL/GenBank/DDBJ databases">
        <title>Laminarin stimulates single cell rates of sulfate reduction while oxygen inhibits transcriptomic activity in coastal marine sediment.</title>
        <authorList>
            <person name="Lindsay M."/>
            <person name="Orcutt B."/>
            <person name="Emerson D."/>
            <person name="Stepanauskas R."/>
            <person name="D'Angelo T."/>
        </authorList>
    </citation>
    <scope>NUCLEOTIDE SEQUENCE [LARGE SCALE GENOMIC DNA]</scope>
    <source>
        <strain evidence="2">SAG AM-311-K15</strain>
    </source>
</reference>
<evidence type="ECO:0000259" key="1">
    <source>
        <dbReference type="SMART" id="SM00563"/>
    </source>
</evidence>
<dbReference type="SMART" id="SM00563">
    <property type="entry name" value="PlsC"/>
    <property type="match status" value="1"/>
</dbReference>
<proteinExistence type="predicted"/>
<dbReference type="Pfam" id="PF01553">
    <property type="entry name" value="Acyltransferase"/>
    <property type="match status" value="1"/>
</dbReference>
<evidence type="ECO:0000313" key="2">
    <source>
        <dbReference type="EMBL" id="MFC1849405.1"/>
    </source>
</evidence>
<dbReference type="InterPro" id="IPR002123">
    <property type="entry name" value="Plipid/glycerol_acylTrfase"/>
</dbReference>
<accession>A0ABV6YT99</accession>
<evidence type="ECO:0000313" key="3">
    <source>
        <dbReference type="Proteomes" id="UP001594351"/>
    </source>
</evidence>
<dbReference type="GO" id="GO:0016746">
    <property type="term" value="F:acyltransferase activity"/>
    <property type="evidence" value="ECO:0007669"/>
    <property type="project" value="UniProtKB-KW"/>
</dbReference>
<sequence length="279" mass="31872">MFESLKDTFVQQLRELVVDPEVDRRIDQIPNRLSESGYDAWGLNPEWTKWSISLVRWLYEKYFRVEVFGIEHVPQGRVLLVANHSGQLPLDGMMIGLAMALEADPPRAIRAMVEKWFPTLPLISTFFHRNGQVVGTPRNCIKLLENDEAVLVFPEGVGGSGKLIWKKYQLQRFGYGFMRLALRAGTPIVPIAVVGSEETYPGLYNIKPYFPITPTWPWLGPLGLIPLPTKIRLYFDEPIIFEGNPDDPDEMLQPKVEIVRSSIQKMIQFGLETRPSVFS</sequence>
<dbReference type="PANTHER" id="PTHR22753">
    <property type="entry name" value="TRANSMEMBRANE PROTEIN 68"/>
    <property type="match status" value="1"/>
</dbReference>
<keyword evidence="2" id="KW-0012">Acyltransferase</keyword>
<gene>
    <name evidence="2" type="ORF">ACFL27_04265</name>
</gene>
<keyword evidence="3" id="KW-1185">Reference proteome</keyword>
<dbReference type="SUPFAM" id="SSF69593">
    <property type="entry name" value="Glycerol-3-phosphate (1)-acyltransferase"/>
    <property type="match status" value="1"/>
</dbReference>
<protein>
    <submittedName>
        <fullName evidence="2">Lysophospholipid acyltransferase family protein</fullName>
    </submittedName>
</protein>
<name>A0ABV6YT99_UNCC1</name>
<organism evidence="2 3">
    <name type="scientific">candidate division CSSED10-310 bacterium</name>
    <dbReference type="NCBI Taxonomy" id="2855610"/>
    <lineage>
        <taxon>Bacteria</taxon>
        <taxon>Bacteria division CSSED10-310</taxon>
    </lineage>
</organism>
<keyword evidence="2" id="KW-0808">Transferase</keyword>
<feature type="domain" description="Phospholipid/glycerol acyltransferase" evidence="1">
    <location>
        <begin position="78"/>
        <end position="196"/>
    </location>
</feature>
<dbReference type="PANTHER" id="PTHR22753:SF14">
    <property type="entry name" value="MONOACYLGLYCEROL_DIACYLGLYCEROL O-ACYLTRANSFERASE"/>
    <property type="match status" value="1"/>
</dbReference>
<comment type="caution">
    <text evidence="2">The sequence shown here is derived from an EMBL/GenBank/DDBJ whole genome shotgun (WGS) entry which is preliminary data.</text>
</comment>
<dbReference type="Proteomes" id="UP001594351">
    <property type="component" value="Unassembled WGS sequence"/>
</dbReference>
<dbReference type="CDD" id="cd07987">
    <property type="entry name" value="LPLAT_MGAT-like"/>
    <property type="match status" value="1"/>
</dbReference>
<dbReference type="EMBL" id="JBHPBY010000037">
    <property type="protein sequence ID" value="MFC1849405.1"/>
    <property type="molecule type" value="Genomic_DNA"/>
</dbReference>